<evidence type="ECO:0000259" key="10">
    <source>
        <dbReference type="PROSITE" id="PS50109"/>
    </source>
</evidence>
<evidence type="ECO:0000256" key="4">
    <source>
        <dbReference type="ARBA" id="ARBA00022679"/>
    </source>
</evidence>
<dbReference type="Pfam" id="PF02518">
    <property type="entry name" value="HATPase_c"/>
    <property type="match status" value="1"/>
</dbReference>
<dbReference type="Gene3D" id="3.30.450.20">
    <property type="entry name" value="PAS domain"/>
    <property type="match status" value="1"/>
</dbReference>
<dbReference type="InterPro" id="IPR011495">
    <property type="entry name" value="Sig_transdc_His_kin_sub2_dim/P"/>
</dbReference>
<sequence>MSSLRKKLIPIFVLVICLASVGIVQSQPSEKQFDFDSLEQLVSSSPDTVRIKMLFDATYALRKNFPDSALSYGQRALERSKIIGFDRGIAESYNNLGAVFIIRSEYDTAVSLHRKAIEYYQKLGDEKGRATALNNIGHIEQERGNYEAAAEVLLESIQLNEQIGNDKILGSNYINLGLVMSNLGQADEAISYYRKAIPLKEASEDFESLGNIYNNLGIEFRVRDQLDSAEYFYRKAIHYRINARDYYALAGSYNNLGILYYYLDKPDSTAKLFHNALQTYQAVDDKKEIARSYFNIAELHRMQGRFEPSITNLELALASAKQAKSKEQLRDIYKGLSRVNASNGNYEKAYEHRLSYENYEDSLRSDRTNRMVTEMSTKYQTAEKDREIAALNLDQQTAALALANSQNQRNIFISGFIIFFIAAGFLLYRYNTKRKTSNLLTEKNQQISLALEERETLLKEIHHRVKNNLQVISSLLNLQAGSLKDEAAVDAVKEGQNRVKSMALIHQKLYSAEDIRGVDVQDYLENLTSELFSAFGVQGAGFEIDASGIKLDIDTVIPLGLIINELITNTIKYAFVTSHEGLLEIQIREEGDKLNVMVRDNGAGMDAEALEKSNSFGWKMIRSLSRKVKAEINILNDQGTTVQMTLSRYKLVV</sequence>
<keyword evidence="9" id="KW-1133">Transmembrane helix</keyword>
<dbReference type="Proteomes" id="UP001610063">
    <property type="component" value="Unassembled WGS sequence"/>
</dbReference>
<keyword evidence="5" id="KW-0547">Nucleotide-binding</keyword>
<keyword evidence="12" id="KW-1185">Reference proteome</keyword>
<dbReference type="Pfam" id="PF13424">
    <property type="entry name" value="TPR_12"/>
    <property type="match status" value="2"/>
</dbReference>
<dbReference type="PROSITE" id="PS50005">
    <property type="entry name" value="TPR"/>
    <property type="match status" value="3"/>
</dbReference>
<dbReference type="SMART" id="SM00028">
    <property type="entry name" value="TPR"/>
    <property type="match status" value="6"/>
</dbReference>
<dbReference type="PROSITE" id="PS50109">
    <property type="entry name" value="HIS_KIN"/>
    <property type="match status" value="1"/>
</dbReference>
<evidence type="ECO:0000256" key="1">
    <source>
        <dbReference type="ARBA" id="ARBA00000085"/>
    </source>
</evidence>
<dbReference type="Pfam" id="PF13374">
    <property type="entry name" value="TPR_10"/>
    <property type="match status" value="1"/>
</dbReference>
<gene>
    <name evidence="11" type="ORF">ACHKAR_14620</name>
</gene>
<feature type="domain" description="Histidine kinase" evidence="10">
    <location>
        <begin position="460"/>
        <end position="650"/>
    </location>
</feature>
<keyword evidence="9" id="KW-0812">Transmembrane</keyword>
<protein>
    <recommendedName>
        <fullName evidence="2">histidine kinase</fullName>
        <ecNumber evidence="2">2.7.13.3</ecNumber>
    </recommendedName>
</protein>
<keyword evidence="9" id="KW-0472">Membrane</keyword>
<keyword evidence="3" id="KW-0597">Phosphoprotein</keyword>
<evidence type="ECO:0000256" key="8">
    <source>
        <dbReference type="PROSITE-ProRule" id="PRU00339"/>
    </source>
</evidence>
<dbReference type="InterPro" id="IPR036890">
    <property type="entry name" value="HATPase_C_sf"/>
</dbReference>
<comment type="catalytic activity">
    <reaction evidence="1">
        <text>ATP + protein L-histidine = ADP + protein N-phospho-L-histidine.</text>
        <dbReference type="EC" id="2.7.13.3"/>
    </reaction>
</comment>
<dbReference type="RefSeq" id="WP_395418096.1">
    <property type="nucleotide sequence ID" value="NZ_JBIPKE010000018.1"/>
</dbReference>
<keyword evidence="6" id="KW-0418">Kinase</keyword>
<name>A0ABW7NAV5_9BACT</name>
<dbReference type="SUPFAM" id="SSF55874">
    <property type="entry name" value="ATPase domain of HSP90 chaperone/DNA topoisomerase II/histidine kinase"/>
    <property type="match status" value="1"/>
</dbReference>
<keyword evidence="8" id="KW-0802">TPR repeat</keyword>
<keyword evidence="7" id="KW-0067">ATP-binding</keyword>
<keyword evidence="4" id="KW-0808">Transferase</keyword>
<accession>A0ABW7NAV5</accession>
<feature type="repeat" description="TPR" evidence="8">
    <location>
        <begin position="130"/>
        <end position="163"/>
    </location>
</feature>
<dbReference type="InterPro" id="IPR003594">
    <property type="entry name" value="HATPase_dom"/>
</dbReference>
<evidence type="ECO:0000256" key="5">
    <source>
        <dbReference type="ARBA" id="ARBA00022741"/>
    </source>
</evidence>
<reference evidence="11 12" key="1">
    <citation type="journal article" date="2013" name="Int. J. Syst. Evol. Microbiol.">
        <title>Marinoscillum luteum sp. nov., isolated from marine sediment.</title>
        <authorList>
            <person name="Cha I.T."/>
            <person name="Park S.J."/>
            <person name="Kim S.J."/>
            <person name="Kim J.G."/>
            <person name="Jung M.Y."/>
            <person name="Shin K.S."/>
            <person name="Kwon K.K."/>
            <person name="Yang S.H."/>
            <person name="Seo Y.S."/>
            <person name="Rhee S.K."/>
        </authorList>
    </citation>
    <scope>NUCLEOTIDE SEQUENCE [LARGE SCALE GENOMIC DNA]</scope>
    <source>
        <strain evidence="11 12">KCTC 23939</strain>
    </source>
</reference>
<dbReference type="Pfam" id="PF07568">
    <property type="entry name" value="HisKA_2"/>
    <property type="match status" value="1"/>
</dbReference>
<dbReference type="PANTHER" id="PTHR41523">
    <property type="entry name" value="TWO-COMPONENT SYSTEM SENSOR PROTEIN"/>
    <property type="match status" value="1"/>
</dbReference>
<dbReference type="InterPro" id="IPR019734">
    <property type="entry name" value="TPR_rpt"/>
</dbReference>
<evidence type="ECO:0000256" key="2">
    <source>
        <dbReference type="ARBA" id="ARBA00012438"/>
    </source>
</evidence>
<feature type="transmembrane region" description="Helical" evidence="9">
    <location>
        <begin position="411"/>
        <end position="428"/>
    </location>
</feature>
<evidence type="ECO:0000256" key="9">
    <source>
        <dbReference type="SAM" id="Phobius"/>
    </source>
</evidence>
<dbReference type="Gene3D" id="1.25.40.10">
    <property type="entry name" value="Tetratricopeptide repeat domain"/>
    <property type="match status" value="2"/>
</dbReference>
<evidence type="ECO:0000313" key="11">
    <source>
        <dbReference type="EMBL" id="MFH6984686.1"/>
    </source>
</evidence>
<feature type="repeat" description="TPR" evidence="8">
    <location>
        <begin position="170"/>
        <end position="203"/>
    </location>
</feature>
<dbReference type="PANTHER" id="PTHR41523:SF8">
    <property type="entry name" value="ETHYLENE RESPONSE SENSOR PROTEIN"/>
    <property type="match status" value="1"/>
</dbReference>
<dbReference type="SMART" id="SM00387">
    <property type="entry name" value="HATPase_c"/>
    <property type="match status" value="1"/>
</dbReference>
<organism evidence="11 12">
    <name type="scientific">Marinoscillum luteum</name>
    <dbReference type="NCBI Taxonomy" id="861051"/>
    <lineage>
        <taxon>Bacteria</taxon>
        <taxon>Pseudomonadati</taxon>
        <taxon>Bacteroidota</taxon>
        <taxon>Cytophagia</taxon>
        <taxon>Cytophagales</taxon>
        <taxon>Reichenbachiellaceae</taxon>
        <taxon>Marinoscillum</taxon>
    </lineage>
</organism>
<dbReference type="EC" id="2.7.13.3" evidence="2"/>
<comment type="caution">
    <text evidence="11">The sequence shown here is derived from an EMBL/GenBank/DDBJ whole genome shotgun (WGS) entry which is preliminary data.</text>
</comment>
<evidence type="ECO:0000256" key="7">
    <source>
        <dbReference type="ARBA" id="ARBA00022840"/>
    </source>
</evidence>
<dbReference type="InterPro" id="IPR011990">
    <property type="entry name" value="TPR-like_helical_dom_sf"/>
</dbReference>
<dbReference type="SUPFAM" id="SSF48452">
    <property type="entry name" value="TPR-like"/>
    <property type="match status" value="2"/>
</dbReference>
<evidence type="ECO:0000313" key="12">
    <source>
        <dbReference type="Proteomes" id="UP001610063"/>
    </source>
</evidence>
<evidence type="ECO:0000256" key="3">
    <source>
        <dbReference type="ARBA" id="ARBA00022553"/>
    </source>
</evidence>
<dbReference type="EMBL" id="JBIPKE010000018">
    <property type="protein sequence ID" value="MFH6984686.1"/>
    <property type="molecule type" value="Genomic_DNA"/>
</dbReference>
<feature type="repeat" description="TPR" evidence="8">
    <location>
        <begin position="90"/>
        <end position="123"/>
    </location>
</feature>
<evidence type="ECO:0000256" key="6">
    <source>
        <dbReference type="ARBA" id="ARBA00022777"/>
    </source>
</evidence>
<proteinExistence type="predicted"/>
<dbReference type="Gene3D" id="3.30.565.10">
    <property type="entry name" value="Histidine kinase-like ATPase, C-terminal domain"/>
    <property type="match status" value="1"/>
</dbReference>
<dbReference type="InterPro" id="IPR005467">
    <property type="entry name" value="His_kinase_dom"/>
</dbReference>